<comment type="caution">
    <text evidence="1">The sequence shown here is derived from an EMBL/GenBank/DDBJ whole genome shotgun (WGS) entry which is preliminary data.</text>
</comment>
<protein>
    <submittedName>
        <fullName evidence="1">Uncharacterized protein</fullName>
    </submittedName>
</protein>
<accession>B7WQS7</accession>
<sequence>MLGTRPWARYKRLESTLLYWTDSTGRRNIFNHGGVTGRLTGQMQKSTGRSTMPTDLRLQEAALHLEDHAVGLATKQIASSSRGHLSAPRSWWTNHLDCDLWPGPQTPFCTLTMPVHSHNRCIHHHVFHVRLIADCIKQLLKTISFDPVAKPLEDGVPLAKLRRQISPRATCSCNPKHCFQEESIVGATASSVSNCLIPGFDGAIFSHEWKEALWPKFCTGAPPRKRRSVERCNIVKRA</sequence>
<proteinExistence type="predicted"/>
<dbReference type="AlphaFoldDB" id="B7WQS7"/>
<dbReference type="EMBL" id="AAUJ02000001">
    <property type="protein sequence ID" value="EED67072.1"/>
    <property type="molecule type" value="Genomic_DNA"/>
</dbReference>
<organism evidence="1 2">
    <name type="scientific">Comamonas testosteroni (strain DSM 14576 / KF-1)</name>
    <name type="common">Pseudomonas testosteroni</name>
    <dbReference type="NCBI Taxonomy" id="399795"/>
    <lineage>
        <taxon>Bacteria</taxon>
        <taxon>Pseudomonadati</taxon>
        <taxon>Pseudomonadota</taxon>
        <taxon>Betaproteobacteria</taxon>
        <taxon>Burkholderiales</taxon>
        <taxon>Comamonadaceae</taxon>
        <taxon>Comamonas</taxon>
    </lineage>
</organism>
<reference evidence="1 2" key="1">
    <citation type="journal article" date="2004" name="Appl. Environ. Microbiol.">
        <title>Mineralization of individual congeners of linear alkylbenzenesulfonate by defined pairs of heterotrophic bacteria.</title>
        <authorList>
            <person name="Schleheck D."/>
            <person name="Knepper T.P."/>
            <person name="Fischer K."/>
            <person name="Cook A.M."/>
        </authorList>
    </citation>
    <scope>NUCLEOTIDE SEQUENCE [LARGE SCALE GENOMIC DNA]</scope>
    <source>
        <strain evidence="2">DSM 14576 / KF-1</strain>
    </source>
</reference>
<dbReference type="Proteomes" id="UP000003039">
    <property type="component" value="Unassembled WGS sequence"/>
</dbReference>
<gene>
    <name evidence="1" type="ORF">CtesDRAFT_PD2018</name>
</gene>
<name>B7WQS7_COMTK</name>
<evidence type="ECO:0000313" key="1">
    <source>
        <dbReference type="EMBL" id="EED67072.1"/>
    </source>
</evidence>
<dbReference type="eggNOG" id="ENOG502ZUBM">
    <property type="taxonomic scope" value="Bacteria"/>
</dbReference>
<evidence type="ECO:0000313" key="2">
    <source>
        <dbReference type="Proteomes" id="UP000003039"/>
    </source>
</evidence>